<gene>
    <name evidence="2" type="ORF">LX73_0417</name>
</gene>
<dbReference type="OrthoDB" id="1525212at2"/>
<organism evidence="2 3">
    <name type="scientific">Fodinibius salinus</name>
    <dbReference type="NCBI Taxonomy" id="860790"/>
    <lineage>
        <taxon>Bacteria</taxon>
        <taxon>Pseudomonadati</taxon>
        <taxon>Balneolota</taxon>
        <taxon>Balneolia</taxon>
        <taxon>Balneolales</taxon>
        <taxon>Balneolaceae</taxon>
        <taxon>Fodinibius</taxon>
    </lineage>
</organism>
<feature type="compositionally biased region" description="Low complexity" evidence="1">
    <location>
        <begin position="1"/>
        <end position="16"/>
    </location>
</feature>
<evidence type="ECO:0000313" key="2">
    <source>
        <dbReference type="EMBL" id="TYP95122.1"/>
    </source>
</evidence>
<feature type="compositionally biased region" description="Low complexity" evidence="1">
    <location>
        <begin position="66"/>
        <end position="75"/>
    </location>
</feature>
<dbReference type="AlphaFoldDB" id="A0A5D3YN47"/>
<accession>A0A5D3YN47</accession>
<sequence>MSKNSSLGSSPIGGSSKKSERSSQKDTESKKSDDEKNTGRSLGSSPVDIKPDNSPKYDFIPDLGVSKSQQSTSKKSSGEKSTSKSSDSSSDSSKKRIVSYNLEVDLITRVKKAAKREEMYYSSLVSKALKQWLVENQ</sequence>
<dbReference type="RefSeq" id="WP_148897800.1">
    <property type="nucleotide sequence ID" value="NZ_VNHY01000001.1"/>
</dbReference>
<proteinExistence type="predicted"/>
<feature type="region of interest" description="Disordered" evidence="1">
    <location>
        <begin position="1"/>
        <end position="95"/>
    </location>
</feature>
<evidence type="ECO:0000313" key="3">
    <source>
        <dbReference type="Proteomes" id="UP000324595"/>
    </source>
</evidence>
<protein>
    <submittedName>
        <fullName evidence="2">Uncharacterized protein</fullName>
    </submittedName>
</protein>
<keyword evidence="3" id="KW-1185">Reference proteome</keyword>
<reference evidence="2 3" key="1">
    <citation type="submission" date="2019-07" db="EMBL/GenBank/DDBJ databases">
        <title>Genomic Encyclopedia of Archaeal and Bacterial Type Strains, Phase II (KMG-II): from individual species to whole genera.</title>
        <authorList>
            <person name="Goeker M."/>
        </authorList>
    </citation>
    <scope>NUCLEOTIDE SEQUENCE [LARGE SCALE GENOMIC DNA]</scope>
    <source>
        <strain evidence="2 3">DSM 21935</strain>
    </source>
</reference>
<evidence type="ECO:0000256" key="1">
    <source>
        <dbReference type="SAM" id="MobiDB-lite"/>
    </source>
</evidence>
<dbReference type="EMBL" id="VNHY01000001">
    <property type="protein sequence ID" value="TYP95122.1"/>
    <property type="molecule type" value="Genomic_DNA"/>
</dbReference>
<comment type="caution">
    <text evidence="2">The sequence shown here is derived from an EMBL/GenBank/DDBJ whole genome shotgun (WGS) entry which is preliminary data.</text>
</comment>
<name>A0A5D3YN47_9BACT</name>
<feature type="compositionally biased region" description="Basic and acidic residues" evidence="1">
    <location>
        <begin position="17"/>
        <end position="38"/>
    </location>
</feature>
<dbReference type="Proteomes" id="UP000324595">
    <property type="component" value="Unassembled WGS sequence"/>
</dbReference>